<evidence type="ECO:0000313" key="1">
    <source>
        <dbReference type="EMBL" id="MBX56243.1"/>
    </source>
</evidence>
<organism evidence="1">
    <name type="scientific">Rhizophora mucronata</name>
    <name type="common">Asiatic mangrove</name>
    <dbReference type="NCBI Taxonomy" id="61149"/>
    <lineage>
        <taxon>Eukaryota</taxon>
        <taxon>Viridiplantae</taxon>
        <taxon>Streptophyta</taxon>
        <taxon>Embryophyta</taxon>
        <taxon>Tracheophyta</taxon>
        <taxon>Spermatophyta</taxon>
        <taxon>Magnoliopsida</taxon>
        <taxon>eudicotyledons</taxon>
        <taxon>Gunneridae</taxon>
        <taxon>Pentapetalae</taxon>
        <taxon>rosids</taxon>
        <taxon>fabids</taxon>
        <taxon>Malpighiales</taxon>
        <taxon>Rhizophoraceae</taxon>
        <taxon>Rhizophora</taxon>
    </lineage>
</organism>
<reference evidence="1" key="1">
    <citation type="submission" date="2018-02" db="EMBL/GenBank/DDBJ databases">
        <title>Rhizophora mucronata_Transcriptome.</title>
        <authorList>
            <person name="Meera S.P."/>
            <person name="Sreeshan A."/>
            <person name="Augustine A."/>
        </authorList>
    </citation>
    <scope>NUCLEOTIDE SEQUENCE</scope>
    <source>
        <tissue evidence="1">Leaf</tissue>
    </source>
</reference>
<dbReference type="EMBL" id="GGEC01075759">
    <property type="protein sequence ID" value="MBX56243.1"/>
    <property type="molecule type" value="Transcribed_RNA"/>
</dbReference>
<protein>
    <submittedName>
        <fullName evidence="1">Uncharacterized protein</fullName>
    </submittedName>
</protein>
<accession>A0A2P2PNB9</accession>
<proteinExistence type="predicted"/>
<sequence length="30" mass="3380">MSPLKHFLVKKVLHSPSSVNIITPEYRSGN</sequence>
<dbReference type="AlphaFoldDB" id="A0A2P2PNB9"/>
<name>A0A2P2PNB9_RHIMU</name>